<feature type="transmembrane region" description="Helical" evidence="1">
    <location>
        <begin position="70"/>
        <end position="87"/>
    </location>
</feature>
<gene>
    <name evidence="2" type="ORF">SpSL1_18</name>
</gene>
<keyword evidence="1" id="KW-0812">Transmembrane</keyword>
<reference evidence="2 3" key="1">
    <citation type="submission" date="2014-10" db="EMBL/GenBank/DDBJ databases">
        <title>Genome nucleotide sequence and annotation of the Streptococcus pnumoniae phage SpSL1, virulent form.</title>
        <authorList>
            <person name="Furi L."/>
            <person name="Clockie M.R."/>
            <person name="Oggioni M.R."/>
        </authorList>
    </citation>
    <scope>NUCLEOTIDE SEQUENCE [LARGE SCALE GENOMIC DNA]</scope>
</reference>
<protein>
    <recommendedName>
        <fullName evidence="4">Phage membrane protein</fullName>
    </recommendedName>
</protein>
<feature type="transmembrane region" description="Helical" evidence="1">
    <location>
        <begin position="39"/>
        <end position="58"/>
    </location>
</feature>
<dbReference type="OrthoDB" id="35076at10239"/>
<keyword evidence="3" id="KW-1185">Reference proteome</keyword>
<dbReference type="RefSeq" id="YP_009153015.1">
    <property type="nucleotide sequence ID" value="NC_027396.1"/>
</dbReference>
<keyword evidence="1" id="KW-0472">Membrane</keyword>
<dbReference type="GeneID" id="24725366"/>
<dbReference type="EMBL" id="KM882824">
    <property type="protein sequence ID" value="AIX12950.1"/>
    <property type="molecule type" value="Genomic_DNA"/>
</dbReference>
<evidence type="ECO:0000313" key="2">
    <source>
        <dbReference type="EMBL" id="AIX12950.1"/>
    </source>
</evidence>
<evidence type="ECO:0000313" key="3">
    <source>
        <dbReference type="Proteomes" id="UP000030327"/>
    </source>
</evidence>
<sequence length="88" mass="9874">MKRLGIIIGVLLVTIISPFVVQFGWNEIVTTILPVGKISFWQALGVDALLSFINPTIYSDEEISKKLTQAISKIIYFAFVLWLASLFI</sequence>
<keyword evidence="1" id="KW-1133">Transmembrane helix</keyword>
<dbReference type="Proteomes" id="UP000030327">
    <property type="component" value="Segment"/>
</dbReference>
<organism evidence="2 3">
    <name type="scientific">Streptococcus phage SpSL1</name>
    <dbReference type="NCBI Taxonomy" id="1566990"/>
    <lineage>
        <taxon>Viruses</taxon>
        <taxon>Duplodnaviria</taxon>
        <taxon>Heunggongvirae</taxon>
        <taxon>Uroviricota</taxon>
        <taxon>Caudoviricetes</taxon>
        <taxon>Mcshanvirinae</taxon>
        <taxon>Adrianbuildvirus</taxon>
        <taxon>Adrianbuildvirus SpSL1</taxon>
    </lineage>
</organism>
<accession>A0A0A0YSG6</accession>
<proteinExistence type="predicted"/>
<name>A0A0A0YSG6_9CAUD</name>
<evidence type="ECO:0008006" key="4">
    <source>
        <dbReference type="Google" id="ProtNLM"/>
    </source>
</evidence>
<evidence type="ECO:0000256" key="1">
    <source>
        <dbReference type="SAM" id="Phobius"/>
    </source>
</evidence>
<dbReference type="KEGG" id="vg:24725366"/>